<evidence type="ECO:0000313" key="4">
    <source>
        <dbReference type="Proteomes" id="UP000576645"/>
    </source>
</evidence>
<dbReference type="AlphaFoldDB" id="A0AAP6ZR61"/>
<evidence type="ECO:0000313" key="3">
    <source>
        <dbReference type="EMBL" id="NOJ23518.1"/>
    </source>
</evidence>
<dbReference type="PROSITE" id="PS51257">
    <property type="entry name" value="PROKAR_LIPOPROTEIN"/>
    <property type="match status" value="1"/>
</dbReference>
<sequence length="468" mass="51761">MFAILRVLMLSAFVYGCASSDYAQKSAQTNEPQNPTPQQNGQESAPLTPNPISASGHDVDIFLNTVRFIDTSKSVNEQNERIPLNGLYTKLLIYTAYDNDTCSQDKSCVIKDLEYKKRWGLTRFFFPKRVTLNASAKVDLGVYKTTVSLLSIDETSSSEVGSRWERYIIDDHTTEPLFLVPQNITHATLDYSFTGNEDTSFSSAKALDIAIGAVSIVSPTSSLITSLNKQSVSDKSAAIDKAIANAFSESLIETKTLGLRMDSWSVGDTYTLKMKLPKDEKTDWEAEKLATVGIWSVRFDAPRISAIYPYHVCGKDSSGQPNVIKGKNCFESYAKAKEAVFGEFKRNRDYHRVLDTELYKLNDSNKVSVSSLIGELPSVKRLNDKTYLTAFASGNLNRDGIQDMNTACADISREMTKLGLSVVDTSLVIYSTFLSSSLVKLDANAWETNLTMMKSCDLSVGELKATTI</sequence>
<feature type="compositionally biased region" description="Low complexity" evidence="1">
    <location>
        <begin position="28"/>
        <end position="43"/>
    </location>
</feature>
<organism evidence="3 4">
    <name type="scientific">Vibrio coralliilyticus</name>
    <dbReference type="NCBI Taxonomy" id="190893"/>
    <lineage>
        <taxon>Bacteria</taxon>
        <taxon>Pseudomonadati</taxon>
        <taxon>Pseudomonadota</taxon>
        <taxon>Gammaproteobacteria</taxon>
        <taxon>Vibrionales</taxon>
        <taxon>Vibrionaceae</taxon>
        <taxon>Vibrio</taxon>
    </lineage>
</organism>
<dbReference type="RefSeq" id="WP_171352764.1">
    <property type="nucleotide sequence ID" value="NZ_VTXP01000005.1"/>
</dbReference>
<protein>
    <recommendedName>
        <fullName evidence="5">Lipoprotein</fullName>
    </recommendedName>
</protein>
<gene>
    <name evidence="3" type="ORF">F0238_12350</name>
</gene>
<feature type="chain" id="PRO_5042896504" description="Lipoprotein" evidence="2">
    <location>
        <begin position="24"/>
        <end position="468"/>
    </location>
</feature>
<comment type="caution">
    <text evidence="3">The sequence shown here is derived from an EMBL/GenBank/DDBJ whole genome shotgun (WGS) entry which is preliminary data.</text>
</comment>
<evidence type="ECO:0000256" key="2">
    <source>
        <dbReference type="SAM" id="SignalP"/>
    </source>
</evidence>
<proteinExistence type="predicted"/>
<keyword evidence="2" id="KW-0732">Signal</keyword>
<evidence type="ECO:0000256" key="1">
    <source>
        <dbReference type="SAM" id="MobiDB-lite"/>
    </source>
</evidence>
<dbReference type="EMBL" id="VTXP01000005">
    <property type="protein sequence ID" value="NOJ23518.1"/>
    <property type="molecule type" value="Genomic_DNA"/>
</dbReference>
<reference evidence="3 4" key="1">
    <citation type="submission" date="2019-09" db="EMBL/GenBank/DDBJ databases">
        <title>Draft genome sequencing and comparative genomics of hatchery-associated Vibrios.</title>
        <authorList>
            <person name="Kehlet-Delgado H."/>
            <person name="Mueller R.S."/>
        </authorList>
    </citation>
    <scope>NUCLEOTIDE SEQUENCE [LARGE SCALE GENOMIC DNA]</scope>
    <source>
        <strain evidence="3 4">09-121-3</strain>
    </source>
</reference>
<dbReference type="Proteomes" id="UP000576645">
    <property type="component" value="Unassembled WGS sequence"/>
</dbReference>
<feature type="signal peptide" evidence="2">
    <location>
        <begin position="1"/>
        <end position="23"/>
    </location>
</feature>
<name>A0AAP6ZR61_9VIBR</name>
<evidence type="ECO:0008006" key="5">
    <source>
        <dbReference type="Google" id="ProtNLM"/>
    </source>
</evidence>
<feature type="region of interest" description="Disordered" evidence="1">
    <location>
        <begin position="26"/>
        <end position="50"/>
    </location>
</feature>
<accession>A0AAP6ZR61</accession>